<protein>
    <submittedName>
        <fullName evidence="1">Uncharacterized protein</fullName>
    </submittedName>
</protein>
<proteinExistence type="predicted"/>
<accession>A0A847D142</accession>
<evidence type="ECO:0000313" key="2">
    <source>
        <dbReference type="Proteomes" id="UP000545876"/>
    </source>
</evidence>
<reference evidence="1 2" key="1">
    <citation type="journal article" date="2020" name="Biotechnol. Biofuels">
        <title>New insights from the biogas microbiome by comprehensive genome-resolved metagenomics of nearly 1600 species originating from multiple anaerobic digesters.</title>
        <authorList>
            <person name="Campanaro S."/>
            <person name="Treu L."/>
            <person name="Rodriguez-R L.M."/>
            <person name="Kovalovszki A."/>
            <person name="Ziels R.M."/>
            <person name="Maus I."/>
            <person name="Zhu X."/>
            <person name="Kougias P.G."/>
            <person name="Basile A."/>
            <person name="Luo G."/>
            <person name="Schluter A."/>
            <person name="Konstantinidis K.T."/>
            <person name="Angelidaki I."/>
        </authorList>
    </citation>
    <scope>NUCLEOTIDE SEQUENCE [LARGE SCALE GENOMIC DNA]</scope>
    <source>
        <strain evidence="1">AS06rmzACSIP_65</strain>
    </source>
</reference>
<dbReference type="EMBL" id="JAAZBX010000008">
    <property type="protein sequence ID" value="NLD25506.1"/>
    <property type="molecule type" value="Genomic_DNA"/>
</dbReference>
<dbReference type="Proteomes" id="UP000545876">
    <property type="component" value="Unassembled WGS sequence"/>
</dbReference>
<comment type="caution">
    <text evidence="1">The sequence shown here is derived from an EMBL/GenBank/DDBJ whole genome shotgun (WGS) entry which is preliminary data.</text>
</comment>
<feature type="non-terminal residue" evidence="1">
    <location>
        <position position="1"/>
    </location>
</feature>
<name>A0A847D142_9BACT</name>
<organism evidence="1 2">
    <name type="scientific">Candidatus Dojkabacteria bacterium</name>
    <dbReference type="NCBI Taxonomy" id="2099670"/>
    <lineage>
        <taxon>Bacteria</taxon>
        <taxon>Candidatus Dojkabacteria</taxon>
    </lineage>
</organism>
<dbReference type="AlphaFoldDB" id="A0A847D142"/>
<gene>
    <name evidence="1" type="ORF">GX656_02600</name>
</gene>
<evidence type="ECO:0000313" key="1">
    <source>
        <dbReference type="EMBL" id="NLD25506.1"/>
    </source>
</evidence>
<sequence>DKNPISVTYIIDKNNQNKTAFYNLLVERANLYKKKFNYPVYTDMNLCLTQCASTIKKICVCQPTYDFTFSTDTTFNGKFLILTTKNINIQANLTPSSSDSALIILTSGKVNIGKVKSGVTSFGTDTINAFIISKGGIDILSEIDTDPGIQQDQVVVNGGLIGLSEAGNAINILRNLGLMNISKPTLIVNYEPRYAKISELFFGTDTRVYKQDVGFKM</sequence>